<dbReference type="EMBL" id="JAIZPD010000003">
    <property type="protein sequence ID" value="KAH0964914.1"/>
    <property type="molecule type" value="Genomic_DNA"/>
</dbReference>
<dbReference type="GeneID" id="68352059"/>
<proteinExistence type="predicted"/>
<feature type="chain" id="PRO_5040340782" evidence="1">
    <location>
        <begin position="28"/>
        <end position="339"/>
    </location>
</feature>
<comment type="caution">
    <text evidence="2">The sequence shown here is derived from an EMBL/GenBank/DDBJ whole genome shotgun (WGS) entry which is preliminary data.</text>
</comment>
<accession>A0A9P8N136</accession>
<feature type="signal peptide" evidence="1">
    <location>
        <begin position="1"/>
        <end position="27"/>
    </location>
</feature>
<sequence>MLTRTAQSHSVLLAVLCMLSAPLIAAGEDALATFGDTVPVLGQRQMERTDQDFVDGLALDLFSPVNRTLVVTNNTSPLPGNFVTGSSGEGFVNLSKYSWIVKFNESAQDLIAKIEVPYDPSALKEQGIDVSNTYVGTLAADGKSWMVSEAQRNVHISENKTRIIKMTSLDGEYMLLGRKSEDTTNIFVQYGQGATRTVNATEGDRFQEAEFVDGLRFKIKSAQSFPMNVDLANGVDKASLPENTISLNSFAWVVNSTNPAGNTLDVAMRFPYNEAILSSKAPGSTPKQLDVARRRLNPDPTEQFQVVGKQELAQSENRIKVSDLSQADGQYVILVRSNK</sequence>
<gene>
    <name evidence="2" type="ORF">HRG_02930</name>
</gene>
<dbReference type="OrthoDB" id="6513042at2759"/>
<organism evidence="2 3">
    <name type="scientific">Hirsutella rhossiliensis</name>
    <dbReference type="NCBI Taxonomy" id="111463"/>
    <lineage>
        <taxon>Eukaryota</taxon>
        <taxon>Fungi</taxon>
        <taxon>Dikarya</taxon>
        <taxon>Ascomycota</taxon>
        <taxon>Pezizomycotina</taxon>
        <taxon>Sordariomycetes</taxon>
        <taxon>Hypocreomycetidae</taxon>
        <taxon>Hypocreales</taxon>
        <taxon>Ophiocordycipitaceae</taxon>
        <taxon>Hirsutella</taxon>
    </lineage>
</organism>
<protein>
    <submittedName>
        <fullName evidence="2">Paired amphipathic helix protein sin3a protein</fullName>
    </submittedName>
</protein>
<name>A0A9P8N136_9HYPO</name>
<dbReference type="RefSeq" id="XP_044722427.1">
    <property type="nucleotide sequence ID" value="XM_044861401.1"/>
</dbReference>
<reference evidence="2" key="1">
    <citation type="submission" date="2021-09" db="EMBL/GenBank/DDBJ databases">
        <title>A high-quality genome of the endoparasitic fungus Hirsutella rhossiliensis with a comparison of Hirsutella genomes reveals transposable elements contributing to genome size variation.</title>
        <authorList>
            <person name="Lin R."/>
            <person name="Jiao Y."/>
            <person name="Sun X."/>
            <person name="Ling J."/>
            <person name="Xie B."/>
            <person name="Cheng X."/>
        </authorList>
    </citation>
    <scope>NUCLEOTIDE SEQUENCE</scope>
    <source>
        <strain evidence="2">HR02</strain>
    </source>
</reference>
<dbReference type="Proteomes" id="UP000824596">
    <property type="component" value="Unassembled WGS sequence"/>
</dbReference>
<evidence type="ECO:0000313" key="2">
    <source>
        <dbReference type="EMBL" id="KAH0964914.1"/>
    </source>
</evidence>
<keyword evidence="3" id="KW-1185">Reference proteome</keyword>
<evidence type="ECO:0000256" key="1">
    <source>
        <dbReference type="SAM" id="SignalP"/>
    </source>
</evidence>
<evidence type="ECO:0000313" key="3">
    <source>
        <dbReference type="Proteomes" id="UP000824596"/>
    </source>
</evidence>
<dbReference type="AlphaFoldDB" id="A0A9P8N136"/>
<keyword evidence="1" id="KW-0732">Signal</keyword>